<reference evidence="2 3" key="1">
    <citation type="submission" date="2020-03" db="EMBL/GenBank/DDBJ databases">
        <title>Draft genome of Streptomyces sp. ventii, isolated from the Axial Seamount in the Pacific Ocean, and resequencing of the two type strains Streptomyces lonarensis strain NCL 716 and Streptomyces bohaiensis strain 11A07.</title>
        <authorList>
            <person name="Loughran R.M."/>
            <person name="Pfannmuller K.M."/>
            <person name="Wasson B.J."/>
            <person name="Deadmond M.C."/>
            <person name="Paddock B.E."/>
            <person name="Koyack M.J."/>
            <person name="Gallegos D.A."/>
            <person name="Mitchell E.A."/>
            <person name="Ushijima B."/>
            <person name="Saw J.H."/>
            <person name="Mcphail K.L."/>
            <person name="Videau P."/>
        </authorList>
    </citation>
    <scope>NUCLEOTIDE SEQUENCE [LARGE SCALE GENOMIC DNA]</scope>
    <source>
        <strain evidence="2 3">11A07</strain>
    </source>
</reference>
<evidence type="ECO:0000256" key="1">
    <source>
        <dbReference type="SAM" id="MobiDB-lite"/>
    </source>
</evidence>
<dbReference type="EMBL" id="JAAVJC010000285">
    <property type="protein sequence ID" value="NJQ17333.1"/>
    <property type="molecule type" value="Genomic_DNA"/>
</dbReference>
<dbReference type="RefSeq" id="WP_209314806.1">
    <property type="nucleotide sequence ID" value="NZ_JAAVJC010000285.1"/>
</dbReference>
<comment type="caution">
    <text evidence="2">The sequence shown here is derived from an EMBL/GenBank/DDBJ whole genome shotgun (WGS) entry which is preliminary data.</text>
</comment>
<dbReference type="Proteomes" id="UP000727056">
    <property type="component" value="Unassembled WGS sequence"/>
</dbReference>
<keyword evidence="3" id="KW-1185">Reference proteome</keyword>
<feature type="region of interest" description="Disordered" evidence="1">
    <location>
        <begin position="120"/>
        <end position="168"/>
    </location>
</feature>
<accession>A0ABX1CE13</accession>
<evidence type="ECO:0000313" key="3">
    <source>
        <dbReference type="Proteomes" id="UP000727056"/>
    </source>
</evidence>
<gene>
    <name evidence="2" type="ORF">HCN52_20935</name>
</gene>
<organism evidence="2 3">
    <name type="scientific">Streptomyces bohaiensis</name>
    <dbReference type="NCBI Taxonomy" id="1431344"/>
    <lineage>
        <taxon>Bacteria</taxon>
        <taxon>Bacillati</taxon>
        <taxon>Actinomycetota</taxon>
        <taxon>Actinomycetes</taxon>
        <taxon>Kitasatosporales</taxon>
        <taxon>Streptomycetaceae</taxon>
        <taxon>Streptomyces</taxon>
    </lineage>
</organism>
<protein>
    <submittedName>
        <fullName evidence="2">Uncharacterized protein</fullName>
    </submittedName>
</protein>
<feature type="compositionally biased region" description="Gly residues" evidence="1">
    <location>
        <begin position="159"/>
        <end position="168"/>
    </location>
</feature>
<proteinExistence type="predicted"/>
<name>A0ABX1CE13_9ACTN</name>
<sequence>MNAHNNEQHDQEQGDALAVVAGHDLDWHAYLDHPTRGRLGYVVGGADVDWDPVAATDALAAQGWAVVGGTGGWRETEPEQPWQWVAAVRACAPAARPAGGEGAAVSIADDLARYLPAPGGERAVARRGPGARRRGAEPARTGRRRNGCGARPWGWGRAPQGGVGRSRP</sequence>
<feature type="non-terminal residue" evidence="2">
    <location>
        <position position="168"/>
    </location>
</feature>
<evidence type="ECO:0000313" key="2">
    <source>
        <dbReference type="EMBL" id="NJQ17333.1"/>
    </source>
</evidence>